<accession>A0A0V0Z349</accession>
<dbReference type="EMBL" id="JYDH01002914">
    <property type="protein sequence ID" value="KRY06969.1"/>
    <property type="molecule type" value="Genomic_DNA"/>
</dbReference>
<sequence>MPSSSRNGMNCQTTLIIRLPWSPLPHALSTFSLPHSLPHLSVQVLFSAAQKFLKVAVTCWVDDVLHVPPQRRDYRQQ</sequence>
<keyword evidence="2" id="KW-1185">Reference proteome</keyword>
<proteinExistence type="predicted"/>
<dbReference type="Proteomes" id="UP000054776">
    <property type="component" value="Unassembled WGS sequence"/>
</dbReference>
<evidence type="ECO:0000313" key="1">
    <source>
        <dbReference type="EMBL" id="KRY06969.1"/>
    </source>
</evidence>
<evidence type="ECO:0000313" key="2">
    <source>
        <dbReference type="Proteomes" id="UP000054776"/>
    </source>
</evidence>
<dbReference type="AlphaFoldDB" id="A0A0V0Z349"/>
<reference evidence="1 2" key="1">
    <citation type="submission" date="2015-01" db="EMBL/GenBank/DDBJ databases">
        <title>Evolution of Trichinella species and genotypes.</title>
        <authorList>
            <person name="Korhonen P.K."/>
            <person name="Edoardo P."/>
            <person name="Giuseppe L.R."/>
            <person name="Gasser R.B."/>
        </authorList>
    </citation>
    <scope>NUCLEOTIDE SEQUENCE [LARGE SCALE GENOMIC DNA]</scope>
    <source>
        <strain evidence="1">ISS3</strain>
    </source>
</reference>
<name>A0A0V0Z349_TRISP</name>
<gene>
    <name evidence="1" type="ORF">T01_6949</name>
</gene>
<comment type="caution">
    <text evidence="1">The sequence shown here is derived from an EMBL/GenBank/DDBJ whole genome shotgun (WGS) entry which is preliminary data.</text>
</comment>
<organism evidence="1 2">
    <name type="scientific">Trichinella spiralis</name>
    <name type="common">Trichina worm</name>
    <dbReference type="NCBI Taxonomy" id="6334"/>
    <lineage>
        <taxon>Eukaryota</taxon>
        <taxon>Metazoa</taxon>
        <taxon>Ecdysozoa</taxon>
        <taxon>Nematoda</taxon>
        <taxon>Enoplea</taxon>
        <taxon>Dorylaimia</taxon>
        <taxon>Trichinellida</taxon>
        <taxon>Trichinellidae</taxon>
        <taxon>Trichinella</taxon>
    </lineage>
</organism>
<dbReference type="InParanoid" id="A0A0V0Z349"/>
<protein>
    <submittedName>
        <fullName evidence="1">Uncharacterized protein</fullName>
    </submittedName>
</protein>